<reference evidence="9 10" key="1">
    <citation type="submission" date="2018-09" db="EMBL/GenBank/DDBJ databases">
        <authorList>
            <person name="Wang F."/>
        </authorList>
    </citation>
    <scope>NUCLEOTIDE SEQUENCE [LARGE SCALE GENOMIC DNA]</scope>
    <source>
        <strain evidence="9 10">PLHSC7-2</strain>
    </source>
</reference>
<evidence type="ECO:0000256" key="4">
    <source>
        <dbReference type="ARBA" id="ARBA00022452"/>
    </source>
</evidence>
<evidence type="ECO:0000256" key="1">
    <source>
        <dbReference type="ARBA" id="ARBA00004442"/>
    </source>
</evidence>
<dbReference type="PANTHER" id="PTHR30026:SF20">
    <property type="entry name" value="OUTER MEMBRANE PROTEIN TOLC"/>
    <property type="match status" value="1"/>
</dbReference>
<evidence type="ECO:0000256" key="6">
    <source>
        <dbReference type="ARBA" id="ARBA00023136"/>
    </source>
</evidence>
<dbReference type="GO" id="GO:0009279">
    <property type="term" value="C:cell outer membrane"/>
    <property type="evidence" value="ECO:0007669"/>
    <property type="project" value="UniProtKB-SubCell"/>
</dbReference>
<keyword evidence="5" id="KW-0812">Transmembrane</keyword>
<dbReference type="GO" id="GO:1990281">
    <property type="term" value="C:efflux pump complex"/>
    <property type="evidence" value="ECO:0007669"/>
    <property type="project" value="TreeGrafter"/>
</dbReference>
<proteinExistence type="inferred from homology"/>
<dbReference type="NCBIfam" id="NF007002">
    <property type="entry name" value="PRK09465.1"/>
    <property type="match status" value="1"/>
</dbReference>
<organism evidence="9 10">
    <name type="scientific">Motilimonas pumila</name>
    <dbReference type="NCBI Taxonomy" id="2303987"/>
    <lineage>
        <taxon>Bacteria</taxon>
        <taxon>Pseudomonadati</taxon>
        <taxon>Pseudomonadota</taxon>
        <taxon>Gammaproteobacteria</taxon>
        <taxon>Alteromonadales</taxon>
        <taxon>Alteromonadales genera incertae sedis</taxon>
        <taxon>Motilimonas</taxon>
    </lineage>
</organism>
<protein>
    <submittedName>
        <fullName evidence="9">Outer membrane channel protein TolC</fullName>
    </submittedName>
</protein>
<comment type="subcellular location">
    <subcellularLocation>
        <location evidence="1">Cell outer membrane</location>
    </subcellularLocation>
</comment>
<dbReference type="SUPFAM" id="SSF56954">
    <property type="entry name" value="Outer membrane efflux proteins (OEP)"/>
    <property type="match status" value="1"/>
</dbReference>
<dbReference type="GO" id="GO:0015562">
    <property type="term" value="F:efflux transmembrane transporter activity"/>
    <property type="evidence" value="ECO:0007669"/>
    <property type="project" value="InterPro"/>
</dbReference>
<evidence type="ECO:0000256" key="8">
    <source>
        <dbReference type="SAM" id="SignalP"/>
    </source>
</evidence>
<dbReference type="EMBL" id="QZCH01000029">
    <property type="protein sequence ID" value="RJG40102.1"/>
    <property type="molecule type" value="Genomic_DNA"/>
</dbReference>
<dbReference type="GO" id="GO:0015288">
    <property type="term" value="F:porin activity"/>
    <property type="evidence" value="ECO:0007669"/>
    <property type="project" value="TreeGrafter"/>
</dbReference>
<dbReference type="InterPro" id="IPR010130">
    <property type="entry name" value="T1SS_OMP_TolC"/>
</dbReference>
<keyword evidence="4" id="KW-1134">Transmembrane beta strand</keyword>
<name>A0A418YAW7_9GAMM</name>
<dbReference type="InterPro" id="IPR058622">
    <property type="entry name" value="TolC"/>
</dbReference>
<dbReference type="AlphaFoldDB" id="A0A418YAW7"/>
<comment type="caution">
    <text evidence="9">The sequence shown here is derived from an EMBL/GenBank/DDBJ whole genome shotgun (WGS) entry which is preliminary data.</text>
</comment>
<sequence>MKKTLLNVATLVALSSLSNVSFADDIEQIYEQAKVKDPQILQALADRDSAFEKVNESRASLLPQIGLGLTAGYNKTNKSDQGTNANYGANVSLSQALYRQDYWTTLTITEKAATQADTVYGNQTQQLILRTSQAYFEVLRATDALSAVKANKRAVSRQLEQTKQRFEVGLTAITDVHEAQAEHDRTLANEIQAQNTLTNSYEALRELTGVEVSNINVLNIDRFDPMMPDGSSANWLSKAENENLALHTQRIAKDIAKTQIELAETGHLPTVDLVAGVGVNGTDYKNDFTPDGDLTNGNIGVNFNMPLYTGGAITSRVKQAQFNYVSASEELEKTYRSVQTQIRSNYNNVAASISTIKAYEQTVVSSESALKAVEAGFEVGTRTIVDVLDATRKLYESKDLLSNARYDYIISMLNLKYAAGVLSEQDIQLINAGLMVAKK</sequence>
<evidence type="ECO:0000256" key="3">
    <source>
        <dbReference type="ARBA" id="ARBA00022448"/>
    </source>
</evidence>
<keyword evidence="8" id="KW-0732">Signal</keyword>
<dbReference type="Pfam" id="PF02321">
    <property type="entry name" value="OEP"/>
    <property type="match status" value="2"/>
</dbReference>
<gene>
    <name evidence="9" type="primary">tolC</name>
    <name evidence="9" type="ORF">D1Z90_17265</name>
</gene>
<evidence type="ECO:0000313" key="9">
    <source>
        <dbReference type="EMBL" id="RJG40102.1"/>
    </source>
</evidence>
<feature type="signal peptide" evidence="8">
    <location>
        <begin position="1"/>
        <end position="23"/>
    </location>
</feature>
<dbReference type="Gene3D" id="1.20.1600.10">
    <property type="entry name" value="Outer membrane efflux proteins (OEP)"/>
    <property type="match status" value="1"/>
</dbReference>
<evidence type="ECO:0000256" key="2">
    <source>
        <dbReference type="ARBA" id="ARBA00007613"/>
    </source>
</evidence>
<accession>A0A418YAW7</accession>
<keyword evidence="6" id="KW-0472">Membrane</keyword>
<dbReference type="InterPro" id="IPR003423">
    <property type="entry name" value="OMP_efflux"/>
</dbReference>
<keyword evidence="3" id="KW-0813">Transport</keyword>
<evidence type="ECO:0000256" key="5">
    <source>
        <dbReference type="ARBA" id="ARBA00022692"/>
    </source>
</evidence>
<dbReference type="InterPro" id="IPR051906">
    <property type="entry name" value="TolC-like"/>
</dbReference>
<dbReference type="NCBIfam" id="TIGR01844">
    <property type="entry name" value="type_I_sec_TolC"/>
    <property type="match status" value="1"/>
</dbReference>
<evidence type="ECO:0000256" key="7">
    <source>
        <dbReference type="ARBA" id="ARBA00023237"/>
    </source>
</evidence>
<feature type="chain" id="PRO_5019173274" evidence="8">
    <location>
        <begin position="24"/>
        <end position="439"/>
    </location>
</feature>
<reference evidence="9 10" key="2">
    <citation type="submission" date="2019-01" db="EMBL/GenBank/DDBJ databases">
        <title>Motilimonas pumilus sp. nov., isolated from the gut of sea cucumber (Apostichopus japonicus).</title>
        <authorList>
            <person name="Wang F.-Q."/>
            <person name="Ren L.-H."/>
            <person name="Lin Y.-W."/>
            <person name="Sun G.-H."/>
            <person name="Du Z.-J."/>
            <person name="Zhao J.-X."/>
            <person name="Liu X.-J."/>
            <person name="Liu L.-J."/>
        </authorList>
    </citation>
    <scope>NUCLEOTIDE SEQUENCE [LARGE SCALE GENOMIC DNA]</scope>
    <source>
        <strain evidence="9 10">PLHSC7-2</strain>
    </source>
</reference>
<keyword evidence="7" id="KW-0998">Cell outer membrane</keyword>
<evidence type="ECO:0000313" key="10">
    <source>
        <dbReference type="Proteomes" id="UP000283255"/>
    </source>
</evidence>
<comment type="similarity">
    <text evidence="2">Belongs to the outer membrane factor (OMF) (TC 1.B.17) family.</text>
</comment>
<dbReference type="PANTHER" id="PTHR30026">
    <property type="entry name" value="OUTER MEMBRANE PROTEIN TOLC"/>
    <property type="match status" value="1"/>
</dbReference>
<dbReference type="OrthoDB" id="9813458at2"/>
<dbReference type="Proteomes" id="UP000283255">
    <property type="component" value="Unassembled WGS sequence"/>
</dbReference>
<keyword evidence="10" id="KW-1185">Reference proteome</keyword>
<dbReference type="RefSeq" id="WP_119912045.1">
    <property type="nucleotide sequence ID" value="NZ_QZCH01000029.1"/>
</dbReference>